<dbReference type="WBParaSite" id="HCON_00154270-00001">
    <property type="protein sequence ID" value="HCON_00154270-00001"/>
    <property type="gene ID" value="HCON_00154270"/>
</dbReference>
<name>A0A7I4YXG8_HAECO</name>
<keyword evidence="1" id="KW-0472">Membrane</keyword>
<evidence type="ECO:0000313" key="2">
    <source>
        <dbReference type="Proteomes" id="UP000025227"/>
    </source>
</evidence>
<keyword evidence="1" id="KW-0812">Transmembrane</keyword>
<reference evidence="3" key="1">
    <citation type="submission" date="2020-12" db="UniProtKB">
        <authorList>
            <consortium name="WormBaseParasite"/>
        </authorList>
    </citation>
    <scope>IDENTIFICATION</scope>
    <source>
        <strain evidence="3">MHco3</strain>
    </source>
</reference>
<protein>
    <submittedName>
        <fullName evidence="3">7TM_GPCR_Srx domain-containing protein</fullName>
    </submittedName>
</protein>
<organism evidence="2 3">
    <name type="scientific">Haemonchus contortus</name>
    <name type="common">Barber pole worm</name>
    <dbReference type="NCBI Taxonomy" id="6289"/>
    <lineage>
        <taxon>Eukaryota</taxon>
        <taxon>Metazoa</taxon>
        <taxon>Ecdysozoa</taxon>
        <taxon>Nematoda</taxon>
        <taxon>Chromadorea</taxon>
        <taxon>Rhabditida</taxon>
        <taxon>Rhabditina</taxon>
        <taxon>Rhabditomorpha</taxon>
        <taxon>Strongyloidea</taxon>
        <taxon>Trichostrongylidae</taxon>
        <taxon>Haemonchus</taxon>
    </lineage>
</organism>
<dbReference type="OrthoDB" id="5857364at2759"/>
<dbReference type="AlphaFoldDB" id="A0A7I4YXG8"/>
<dbReference type="Proteomes" id="UP000025227">
    <property type="component" value="Unplaced"/>
</dbReference>
<feature type="transmembrane region" description="Helical" evidence="1">
    <location>
        <begin position="21"/>
        <end position="48"/>
    </location>
</feature>
<evidence type="ECO:0000313" key="3">
    <source>
        <dbReference type="WBParaSite" id="HCON_00154270-00001"/>
    </source>
</evidence>
<evidence type="ECO:0000256" key="1">
    <source>
        <dbReference type="SAM" id="Phobius"/>
    </source>
</evidence>
<keyword evidence="1" id="KW-1133">Transmembrane helix</keyword>
<proteinExistence type="predicted"/>
<accession>A0A7I4YXG8</accession>
<keyword evidence="2" id="KW-1185">Reference proteome</keyword>
<sequence length="132" mass="14804">MSRALNCCCAVSLNKLNQANFFILATQVLICALGQLLTQLMVAFPLSLYGANIYKGGVTIWIYNFVNVIDTISFNGILWFTLTIAINRFTAFARPLLHDAMFSRSKVWRSSLPTRIMAVVMSSLERSHAFSM</sequence>
<feature type="transmembrane region" description="Helical" evidence="1">
    <location>
        <begin position="60"/>
        <end position="86"/>
    </location>
</feature>